<comment type="caution">
    <text evidence="1">The sequence shown here is derived from an EMBL/GenBank/DDBJ whole genome shotgun (WGS) entry which is preliminary data.</text>
</comment>
<dbReference type="EMBL" id="BRXU01000017">
    <property type="protein sequence ID" value="GLC57027.1"/>
    <property type="molecule type" value="Genomic_DNA"/>
</dbReference>
<reference evidence="1 2" key="1">
    <citation type="journal article" date="2023" name="Commun. Biol.">
        <title>Reorganization of the ancestral sex-determining regions during the evolution of trioecy in Pleodorina starrii.</title>
        <authorList>
            <person name="Takahashi K."/>
            <person name="Suzuki S."/>
            <person name="Kawai-Toyooka H."/>
            <person name="Yamamoto K."/>
            <person name="Hamaji T."/>
            <person name="Ootsuki R."/>
            <person name="Yamaguchi H."/>
            <person name="Kawachi M."/>
            <person name="Higashiyama T."/>
            <person name="Nozaki H."/>
        </authorList>
    </citation>
    <scope>NUCLEOTIDE SEQUENCE [LARGE SCALE GENOMIC DNA]</scope>
    <source>
        <strain evidence="1 2">NIES-4479</strain>
    </source>
</reference>
<evidence type="ECO:0000313" key="2">
    <source>
        <dbReference type="Proteomes" id="UP001165080"/>
    </source>
</evidence>
<name>A0A9W6F5B9_9CHLO</name>
<sequence>MSSAAVPSLSTRKSRQGIDLMADEVEEFCCEYKATGRVTDGFVTRLIKKIKYYMTCQCLCECYIPEQSWSVQVLITNKRIVLRERELCREPGAKKCCYYLSGMCCCPNNVDSGYEEQFCIERKDIKDYTFNITHKDSELFCMCCLINKKVEEAFVTQLFLSRPIVDTRLGWIGWTIDQDTKTFVVSTGRT</sequence>
<proteinExistence type="predicted"/>
<organism evidence="1 2">
    <name type="scientific">Pleodorina starrii</name>
    <dbReference type="NCBI Taxonomy" id="330485"/>
    <lineage>
        <taxon>Eukaryota</taxon>
        <taxon>Viridiplantae</taxon>
        <taxon>Chlorophyta</taxon>
        <taxon>core chlorophytes</taxon>
        <taxon>Chlorophyceae</taxon>
        <taxon>CS clade</taxon>
        <taxon>Chlamydomonadales</taxon>
        <taxon>Volvocaceae</taxon>
        <taxon>Pleodorina</taxon>
    </lineage>
</organism>
<accession>A0A9W6F5B9</accession>
<dbReference type="Proteomes" id="UP001165080">
    <property type="component" value="Unassembled WGS sequence"/>
</dbReference>
<keyword evidence="2" id="KW-1185">Reference proteome</keyword>
<dbReference type="AlphaFoldDB" id="A0A9W6F5B9"/>
<protein>
    <submittedName>
        <fullName evidence="1">Uncharacterized protein</fullName>
    </submittedName>
</protein>
<gene>
    <name evidence="1" type="primary">PLESTB001715</name>
    <name evidence="1" type="ORF">PLESTB_001174800</name>
</gene>
<evidence type="ECO:0000313" key="1">
    <source>
        <dbReference type="EMBL" id="GLC57027.1"/>
    </source>
</evidence>